<dbReference type="EMBL" id="ADBJ01000010">
    <property type="protein sequence ID" value="EFA84342.1"/>
    <property type="molecule type" value="Genomic_DNA"/>
</dbReference>
<dbReference type="PANTHER" id="PTHR43798:SF33">
    <property type="entry name" value="HYDROLASE, PUTATIVE (AFU_ORTHOLOGUE AFUA_2G14860)-RELATED"/>
    <property type="match status" value="1"/>
</dbReference>
<feature type="domain" description="AB hydrolase-1" evidence="1">
    <location>
        <begin position="144"/>
        <end position="402"/>
    </location>
</feature>
<dbReference type="InParanoid" id="D3B4U4"/>
<dbReference type="InterPro" id="IPR050266">
    <property type="entry name" value="AB_hydrolase_sf"/>
</dbReference>
<dbReference type="GO" id="GO:0016020">
    <property type="term" value="C:membrane"/>
    <property type="evidence" value="ECO:0007669"/>
    <property type="project" value="TreeGrafter"/>
</dbReference>
<gene>
    <name evidence="2" type="ORF">PPL_03420</name>
</gene>
<sequence length="427" mass="48516">MLLLMSTIQVNILYSLHFSALFLKSDKIFAYIFWLFRCISIQLELPPTQISPTPPTPLPTLPKDNDLEKNKKIMKSLKFFTTPTLLLLIFLSYNIVTAKDDRRINYVGCMDFGYSLFPEYKGLKMHIRCYPNPNSKKLSKPNVIFDSGMPFSSLVFADVIEQLIPSLPNINVGNVCFFDRYGYGYSDPSPYAMMSNETAHRLHESLRIAKLYPPYILAGWSWGSIDMQFFAMKYMRDVVGLLTVEGTDYQYSMDTTNPQKLASSTAYAQQFLYLANNDLIKNATSHGDIPLEFGFLPNNTDLPPTVVEKSNDFFCSSKFFTTVIQELQIMLPSASLLGIQYDSMNTTTPLSNIPFVVLTAEQNDNNWIERQSIMASLSTTHEHLMVNTTHFVPLENPKSVVDSLKILVNNHSSKEESSSIILFSFLN</sequence>
<dbReference type="Proteomes" id="UP000001396">
    <property type="component" value="Unassembled WGS sequence"/>
</dbReference>
<dbReference type="Gene3D" id="3.40.50.1820">
    <property type="entry name" value="alpha/beta hydrolase"/>
    <property type="match status" value="1"/>
</dbReference>
<dbReference type="FunCoup" id="D3B4U4">
    <property type="interactions" value="3"/>
</dbReference>
<organism evidence="2 3">
    <name type="scientific">Heterostelium pallidum (strain ATCC 26659 / Pp 5 / PN500)</name>
    <name type="common">Cellular slime mold</name>
    <name type="synonym">Polysphondylium pallidum</name>
    <dbReference type="NCBI Taxonomy" id="670386"/>
    <lineage>
        <taxon>Eukaryota</taxon>
        <taxon>Amoebozoa</taxon>
        <taxon>Evosea</taxon>
        <taxon>Eumycetozoa</taxon>
        <taxon>Dictyostelia</taxon>
        <taxon>Acytosteliales</taxon>
        <taxon>Acytosteliaceae</taxon>
        <taxon>Heterostelium</taxon>
    </lineage>
</organism>
<comment type="caution">
    <text evidence="2">The sequence shown here is derived from an EMBL/GenBank/DDBJ whole genome shotgun (WGS) entry which is preliminary data.</text>
</comment>
<evidence type="ECO:0000313" key="2">
    <source>
        <dbReference type="EMBL" id="EFA84342.1"/>
    </source>
</evidence>
<dbReference type="AlphaFoldDB" id="D3B4U4"/>
<keyword evidence="3" id="KW-1185">Reference proteome</keyword>
<dbReference type="GeneID" id="31358941"/>
<dbReference type="InterPro" id="IPR029058">
    <property type="entry name" value="AB_hydrolase_fold"/>
</dbReference>
<reference evidence="2 3" key="1">
    <citation type="journal article" date="2011" name="Genome Res.">
        <title>Phylogeny-wide analysis of social amoeba genomes highlights ancient origins for complex intercellular communication.</title>
        <authorList>
            <person name="Heidel A.J."/>
            <person name="Lawal H.M."/>
            <person name="Felder M."/>
            <person name="Schilde C."/>
            <person name="Helps N.R."/>
            <person name="Tunggal B."/>
            <person name="Rivero F."/>
            <person name="John U."/>
            <person name="Schleicher M."/>
            <person name="Eichinger L."/>
            <person name="Platzer M."/>
            <person name="Noegel A.A."/>
            <person name="Schaap P."/>
            <person name="Gloeckner G."/>
        </authorList>
    </citation>
    <scope>NUCLEOTIDE SEQUENCE [LARGE SCALE GENOMIC DNA]</scope>
    <source>
        <strain evidence="3">ATCC 26659 / Pp 5 / PN500</strain>
    </source>
</reference>
<protein>
    <recommendedName>
        <fullName evidence="1">AB hydrolase-1 domain-containing protein</fullName>
    </recommendedName>
</protein>
<name>D3B4U4_HETP5</name>
<dbReference type="SUPFAM" id="SSF53474">
    <property type="entry name" value="alpha/beta-Hydrolases"/>
    <property type="match status" value="1"/>
</dbReference>
<dbReference type="Pfam" id="PF12697">
    <property type="entry name" value="Abhydrolase_6"/>
    <property type="match status" value="1"/>
</dbReference>
<accession>D3B4U4</accession>
<evidence type="ECO:0000259" key="1">
    <source>
        <dbReference type="Pfam" id="PF12697"/>
    </source>
</evidence>
<dbReference type="RefSeq" id="XP_020436457.1">
    <property type="nucleotide sequence ID" value="XM_020574385.1"/>
</dbReference>
<proteinExistence type="predicted"/>
<dbReference type="PANTHER" id="PTHR43798">
    <property type="entry name" value="MONOACYLGLYCEROL LIPASE"/>
    <property type="match status" value="1"/>
</dbReference>
<dbReference type="OMA" id="TTHEHLM"/>
<evidence type="ECO:0000313" key="3">
    <source>
        <dbReference type="Proteomes" id="UP000001396"/>
    </source>
</evidence>
<dbReference type="InterPro" id="IPR000073">
    <property type="entry name" value="AB_hydrolase_1"/>
</dbReference>